<comment type="caution">
    <text evidence="1">The sequence shown here is derived from an EMBL/GenBank/DDBJ whole genome shotgun (WGS) entry which is preliminary data.</text>
</comment>
<dbReference type="RefSeq" id="WP_187521790.1">
    <property type="nucleotide sequence ID" value="NZ_JACONW010000059.1"/>
</dbReference>
<name>A0ABR7B0Z8_9PSED</name>
<accession>A0ABR7B0Z8</accession>
<evidence type="ECO:0000313" key="2">
    <source>
        <dbReference type="Proteomes" id="UP000651852"/>
    </source>
</evidence>
<organism evidence="1 2">
    <name type="scientific">Pseudomonas folii</name>
    <dbReference type="NCBI Taxonomy" id="2762593"/>
    <lineage>
        <taxon>Bacteria</taxon>
        <taxon>Pseudomonadati</taxon>
        <taxon>Pseudomonadota</taxon>
        <taxon>Gammaproteobacteria</taxon>
        <taxon>Pseudomonadales</taxon>
        <taxon>Pseudomonadaceae</taxon>
        <taxon>Pseudomonas</taxon>
    </lineage>
</organism>
<proteinExistence type="predicted"/>
<protein>
    <submittedName>
        <fullName evidence="1">Uncharacterized protein</fullName>
    </submittedName>
</protein>
<reference evidence="1 2" key="1">
    <citation type="submission" date="2020-08" db="EMBL/GenBank/DDBJ databases">
        <title>Putative novel bacterial strains isolated from necrotic wheat leaf tissues caused by Xanthomonas translucens.</title>
        <authorList>
            <person name="Tambong J.T."/>
        </authorList>
    </citation>
    <scope>NUCLEOTIDE SEQUENCE [LARGE SCALE GENOMIC DNA]</scope>
    <source>
        <strain evidence="1 2">DOAB 1069</strain>
    </source>
</reference>
<sequence length="142" mass="15383">MSVIENYSVINKPGSSDRGANSQGLSVWESLPTGVAWSFLGCSHKIENPQKLIPELLVDGTGIAVVIAPFDIKENEALIIKPDGDLMWDVCAAAKSIIGQGIFSDVYYVSGQLCFFVNINNLDYRFSFDVVSGAVGELMPSY</sequence>
<evidence type="ECO:0000313" key="1">
    <source>
        <dbReference type="EMBL" id="MBC3950866.1"/>
    </source>
</evidence>
<dbReference type="Proteomes" id="UP000651852">
    <property type="component" value="Unassembled WGS sequence"/>
</dbReference>
<dbReference type="EMBL" id="JACONW010000059">
    <property type="protein sequence ID" value="MBC3950866.1"/>
    <property type="molecule type" value="Genomic_DNA"/>
</dbReference>
<gene>
    <name evidence="1" type="ORF">H8S59_13965</name>
</gene>
<keyword evidence="2" id="KW-1185">Reference proteome</keyword>